<dbReference type="Proteomes" id="UP000824120">
    <property type="component" value="Chromosome 2"/>
</dbReference>
<comment type="caution">
    <text evidence="1">The sequence shown here is derived from an EMBL/GenBank/DDBJ whole genome shotgun (WGS) entry which is preliminary data.</text>
</comment>
<name>A0A9J6ADT9_SOLCO</name>
<keyword evidence="2" id="KW-1185">Reference proteome</keyword>
<evidence type="ECO:0000313" key="1">
    <source>
        <dbReference type="EMBL" id="KAG5622829.1"/>
    </source>
</evidence>
<dbReference type="AlphaFoldDB" id="A0A9J6ADT9"/>
<accession>A0A9J6ADT9</accession>
<reference evidence="1 2" key="1">
    <citation type="submission" date="2020-09" db="EMBL/GenBank/DDBJ databases">
        <title>De no assembly of potato wild relative species, Solanum commersonii.</title>
        <authorList>
            <person name="Cho K."/>
        </authorList>
    </citation>
    <scope>NUCLEOTIDE SEQUENCE [LARGE SCALE GENOMIC DNA]</scope>
    <source>
        <strain evidence="1">LZ3.2</strain>
        <tissue evidence="1">Leaf</tissue>
    </source>
</reference>
<evidence type="ECO:0000313" key="2">
    <source>
        <dbReference type="Proteomes" id="UP000824120"/>
    </source>
</evidence>
<protein>
    <submittedName>
        <fullName evidence="1">Uncharacterized protein</fullName>
    </submittedName>
</protein>
<dbReference type="EMBL" id="JACXVP010000002">
    <property type="protein sequence ID" value="KAG5622829.1"/>
    <property type="molecule type" value="Genomic_DNA"/>
</dbReference>
<gene>
    <name evidence="1" type="ORF">H5410_008047</name>
</gene>
<sequence>MEKGGKLRVGKYLLKSRKRSNALSSGKLVRETQITIKEVLSNGTWNWNILQPQLNEETKAYKIIDINIRTVEHKNDRAI</sequence>
<organism evidence="1 2">
    <name type="scientific">Solanum commersonii</name>
    <name type="common">Commerson's wild potato</name>
    <name type="synonym">Commerson's nightshade</name>
    <dbReference type="NCBI Taxonomy" id="4109"/>
    <lineage>
        <taxon>Eukaryota</taxon>
        <taxon>Viridiplantae</taxon>
        <taxon>Streptophyta</taxon>
        <taxon>Embryophyta</taxon>
        <taxon>Tracheophyta</taxon>
        <taxon>Spermatophyta</taxon>
        <taxon>Magnoliopsida</taxon>
        <taxon>eudicotyledons</taxon>
        <taxon>Gunneridae</taxon>
        <taxon>Pentapetalae</taxon>
        <taxon>asterids</taxon>
        <taxon>lamiids</taxon>
        <taxon>Solanales</taxon>
        <taxon>Solanaceae</taxon>
        <taxon>Solanoideae</taxon>
        <taxon>Solaneae</taxon>
        <taxon>Solanum</taxon>
    </lineage>
</organism>
<proteinExistence type="predicted"/>